<evidence type="ECO:0000256" key="3">
    <source>
        <dbReference type="ARBA" id="ARBA00022692"/>
    </source>
</evidence>
<dbReference type="Proteomes" id="UP000192656">
    <property type="component" value="Unassembled WGS sequence"/>
</dbReference>
<dbReference type="GO" id="GO:0005886">
    <property type="term" value="C:plasma membrane"/>
    <property type="evidence" value="ECO:0007669"/>
    <property type="project" value="UniProtKB-SubCell"/>
</dbReference>
<reference evidence="7 8" key="1">
    <citation type="submission" date="2017-04" db="EMBL/GenBank/DDBJ databases">
        <authorList>
            <person name="Afonso C.L."/>
            <person name="Miller P.J."/>
            <person name="Scott M.A."/>
            <person name="Spackman E."/>
            <person name="Goraichik I."/>
            <person name="Dimitrov K.M."/>
            <person name="Suarez D.L."/>
            <person name="Swayne D.E."/>
        </authorList>
    </citation>
    <scope>NUCLEOTIDE SEQUENCE [LARGE SCALE GENOMIC DNA]</scope>
    <source>
        <strain evidence="7 8">CGMCC 1.10972</strain>
    </source>
</reference>
<protein>
    <submittedName>
        <fullName evidence="7">Uncharacterized membrane protein YbhN, UPF0104 family</fullName>
    </submittedName>
</protein>
<accession>A0A1W2AVG3</accession>
<comment type="subcellular location">
    <subcellularLocation>
        <location evidence="1">Cell membrane</location>
        <topology evidence="1">Multi-pass membrane protein</topology>
    </subcellularLocation>
</comment>
<dbReference type="AlphaFoldDB" id="A0A1W2AVG3"/>
<dbReference type="InterPro" id="IPR022791">
    <property type="entry name" value="L-PG_synthase/AglD"/>
</dbReference>
<proteinExistence type="predicted"/>
<dbReference type="PANTHER" id="PTHR40277">
    <property type="entry name" value="BLL5419 PROTEIN"/>
    <property type="match status" value="1"/>
</dbReference>
<evidence type="ECO:0000313" key="7">
    <source>
        <dbReference type="EMBL" id="SMC64482.1"/>
    </source>
</evidence>
<sequence length="326" mass="33322">MVTMPQSALSILRIAVPILILGALALTLDVDETAKALSASDPLLIGAAILAVEVQIVVSALRWRFTSARLGQPIGLSRAVGEYYLASLLNQVLPGGVAGDAVRSIRSAHGARAEDTGGGAGLRVSVQSVMLERLSGQIALFFAAGIGLLAAPLGLGISLPSESIRLVGIVALVAVLVGLGGWLSARFAKGRVKTFLETFGPAIRQAFWRRRAFLVQAISSLTVVFAYLGAFAACAAAIGQPIGLAATLALVPLVLLSMLVPVSIAGWGLREAAAAALLPFAGMNAESAVAASVLYGLVSLAGALPGLFVVLPWPSLTSATISTPKE</sequence>
<evidence type="ECO:0000256" key="6">
    <source>
        <dbReference type="SAM" id="Phobius"/>
    </source>
</evidence>
<dbReference type="Pfam" id="PF03706">
    <property type="entry name" value="LPG_synthase_TM"/>
    <property type="match status" value="1"/>
</dbReference>
<gene>
    <name evidence="7" type="ORF">SAMN06297251_105100</name>
</gene>
<feature type="transmembrane region" description="Helical" evidence="6">
    <location>
        <begin position="138"/>
        <end position="157"/>
    </location>
</feature>
<evidence type="ECO:0000256" key="5">
    <source>
        <dbReference type="ARBA" id="ARBA00023136"/>
    </source>
</evidence>
<keyword evidence="5 6" id="KW-0472">Membrane</keyword>
<name>A0A1W2AVG3_9HYPH</name>
<feature type="transmembrane region" description="Helical" evidence="6">
    <location>
        <begin position="163"/>
        <end position="183"/>
    </location>
</feature>
<feature type="transmembrane region" description="Helical" evidence="6">
    <location>
        <begin position="213"/>
        <end position="238"/>
    </location>
</feature>
<evidence type="ECO:0000256" key="4">
    <source>
        <dbReference type="ARBA" id="ARBA00022989"/>
    </source>
</evidence>
<dbReference type="STRING" id="937218.SAMN06297251_105100"/>
<keyword evidence="2" id="KW-1003">Cell membrane</keyword>
<dbReference type="EMBL" id="FWXR01000005">
    <property type="protein sequence ID" value="SMC64482.1"/>
    <property type="molecule type" value="Genomic_DNA"/>
</dbReference>
<evidence type="ECO:0000256" key="2">
    <source>
        <dbReference type="ARBA" id="ARBA00022475"/>
    </source>
</evidence>
<feature type="transmembrane region" description="Helical" evidence="6">
    <location>
        <begin position="42"/>
        <end position="61"/>
    </location>
</feature>
<feature type="transmembrane region" description="Helical" evidence="6">
    <location>
        <begin position="288"/>
        <end position="311"/>
    </location>
</feature>
<feature type="transmembrane region" description="Helical" evidence="6">
    <location>
        <begin position="12"/>
        <end position="30"/>
    </location>
</feature>
<keyword evidence="4 6" id="KW-1133">Transmembrane helix</keyword>
<organism evidence="7 8">
    <name type="scientific">Fulvimarina manganoxydans</name>
    <dbReference type="NCBI Taxonomy" id="937218"/>
    <lineage>
        <taxon>Bacteria</taxon>
        <taxon>Pseudomonadati</taxon>
        <taxon>Pseudomonadota</taxon>
        <taxon>Alphaproteobacteria</taxon>
        <taxon>Hyphomicrobiales</taxon>
        <taxon>Aurantimonadaceae</taxon>
        <taxon>Fulvimarina</taxon>
    </lineage>
</organism>
<evidence type="ECO:0000313" key="8">
    <source>
        <dbReference type="Proteomes" id="UP000192656"/>
    </source>
</evidence>
<evidence type="ECO:0000256" key="1">
    <source>
        <dbReference type="ARBA" id="ARBA00004651"/>
    </source>
</evidence>
<dbReference type="PANTHER" id="PTHR40277:SF1">
    <property type="entry name" value="BLL5419 PROTEIN"/>
    <property type="match status" value="1"/>
</dbReference>
<keyword evidence="8" id="KW-1185">Reference proteome</keyword>
<keyword evidence="3 6" id="KW-0812">Transmembrane</keyword>
<feature type="transmembrane region" description="Helical" evidence="6">
    <location>
        <begin position="244"/>
        <end position="267"/>
    </location>
</feature>